<dbReference type="AlphaFoldDB" id="A0A2M9X9Y5"/>
<accession>A0A2M9X9Y5</accession>
<sequence>MPILGEKGTMETKEFVKSLLAYGSEKYGLLNDRWVIIGVRGIDFKDGIIKTNNDAINEYNDVLFLIRTVNGSLEFKVYSCTIDPGRYWLNQPMNPAGTARIAEGIYKYKLGMHRGHKAFNQYAKVTVNRYAPHENAKPWFKWKDESSSVTQTGFFAIDIHAKGGSSKFVEMSSAGCTVLNSTWTDAPWLEFYSTIEAAISAHSQAYICYCVMDQSSAVTILS</sequence>
<evidence type="ECO:0000313" key="1">
    <source>
        <dbReference type="EMBL" id="PJZ24409.1"/>
    </source>
</evidence>
<dbReference type="RefSeq" id="WP_100707612.1">
    <property type="nucleotide sequence ID" value="NZ_NPDL01000007.1"/>
</dbReference>
<gene>
    <name evidence="1" type="ORF">CH357_15130</name>
</gene>
<proteinExistence type="predicted"/>
<reference evidence="1 2" key="1">
    <citation type="submission" date="2017-07" db="EMBL/GenBank/DDBJ databases">
        <title>Leptospira spp. isolated from tropical soils.</title>
        <authorList>
            <person name="Thibeaux R."/>
            <person name="Iraola G."/>
            <person name="Ferres I."/>
            <person name="Bierque E."/>
            <person name="Girault D."/>
            <person name="Soupe-Gilbert M.-E."/>
            <person name="Picardeau M."/>
            <person name="Goarant C."/>
        </authorList>
    </citation>
    <scope>NUCLEOTIDE SEQUENCE [LARGE SCALE GENOMIC DNA]</scope>
    <source>
        <strain evidence="1 2">MCA1-C-A1</strain>
    </source>
</reference>
<name>A0A2M9X9Y5_9LEPT</name>
<comment type="caution">
    <text evidence="1">The sequence shown here is derived from an EMBL/GenBank/DDBJ whole genome shotgun (WGS) entry which is preliminary data.</text>
</comment>
<dbReference type="EMBL" id="NPDN01000008">
    <property type="protein sequence ID" value="PJZ24409.1"/>
    <property type="molecule type" value="Genomic_DNA"/>
</dbReference>
<dbReference type="OrthoDB" id="324356at2"/>
<organism evidence="1 2">
    <name type="scientific">Leptospira hartskeerlii</name>
    <dbReference type="NCBI Taxonomy" id="2023177"/>
    <lineage>
        <taxon>Bacteria</taxon>
        <taxon>Pseudomonadati</taxon>
        <taxon>Spirochaetota</taxon>
        <taxon>Spirochaetia</taxon>
        <taxon>Leptospirales</taxon>
        <taxon>Leptospiraceae</taxon>
        <taxon>Leptospira</taxon>
    </lineage>
</organism>
<evidence type="ECO:0000313" key="2">
    <source>
        <dbReference type="Proteomes" id="UP000232196"/>
    </source>
</evidence>
<protein>
    <submittedName>
        <fullName evidence="1">Uncharacterized protein</fullName>
    </submittedName>
</protein>
<dbReference type="Proteomes" id="UP000232196">
    <property type="component" value="Unassembled WGS sequence"/>
</dbReference>
<keyword evidence="2" id="KW-1185">Reference proteome</keyword>